<dbReference type="EMBL" id="CP035544">
    <property type="protein sequence ID" value="QBA64601.1"/>
    <property type="molecule type" value="Genomic_DNA"/>
</dbReference>
<dbReference type="Gene3D" id="3.30.70.2970">
    <property type="entry name" value="Protein of unknown function (DUF541), domain 2"/>
    <property type="match status" value="1"/>
</dbReference>
<dbReference type="Pfam" id="PF04402">
    <property type="entry name" value="SIMPL"/>
    <property type="match status" value="1"/>
</dbReference>
<dbReference type="AlphaFoldDB" id="A0A411EA63"/>
<accession>A0A411EA63</accession>
<dbReference type="KEGG" id="mur:EQY75_08720"/>
<evidence type="ECO:0000313" key="3">
    <source>
        <dbReference type="Proteomes" id="UP000290889"/>
    </source>
</evidence>
<feature type="signal peptide" evidence="1">
    <location>
        <begin position="1"/>
        <end position="18"/>
    </location>
</feature>
<name>A0A411EA63_9FLAO</name>
<dbReference type="InterPro" id="IPR052022">
    <property type="entry name" value="26kDa_periplasmic_antigen"/>
</dbReference>
<sequence length="231" mass="25760">MKNSISFFLFFLTALGIAQSPVPQLEVTGSAQLAIAPDTGVLNMSLSQIEMAFGDAINGLNRKTKDIKAQIRKMGFSEDVILTDNFQVRKNIKYRNSRQIDSGYVATQQLHFDFENTVGNIRKILSQFSSGATEFDLNFSFKLSDPLKDKVQERLIQLATEDAFLKAKVIAKASGTELQKVLRIQYGNSYNAPVRMERAVMSLEADAMKVDGFTPTDLTYNANIVVVWAIE</sequence>
<organism evidence="2 3">
    <name type="scientific">Muriicola soli</name>
    <dbReference type="NCBI Taxonomy" id="2507538"/>
    <lineage>
        <taxon>Bacteria</taxon>
        <taxon>Pseudomonadati</taxon>
        <taxon>Bacteroidota</taxon>
        <taxon>Flavobacteriia</taxon>
        <taxon>Flavobacteriales</taxon>
        <taxon>Flavobacteriaceae</taxon>
        <taxon>Muriicola</taxon>
    </lineage>
</organism>
<dbReference type="Gene3D" id="3.30.110.170">
    <property type="entry name" value="Protein of unknown function (DUF541), domain 1"/>
    <property type="match status" value="1"/>
</dbReference>
<dbReference type="RefSeq" id="WP_129605016.1">
    <property type="nucleotide sequence ID" value="NZ_CP035544.1"/>
</dbReference>
<proteinExistence type="predicted"/>
<dbReference type="GO" id="GO:0006974">
    <property type="term" value="P:DNA damage response"/>
    <property type="evidence" value="ECO:0007669"/>
    <property type="project" value="TreeGrafter"/>
</dbReference>
<reference evidence="2 3" key="1">
    <citation type="submission" date="2019-01" db="EMBL/GenBank/DDBJ databases">
        <title>Muriicola soli sp. nov., isolated from soil.</title>
        <authorList>
            <person name="Kang H.J."/>
            <person name="Kim S.B."/>
        </authorList>
    </citation>
    <scope>NUCLEOTIDE SEQUENCE [LARGE SCALE GENOMIC DNA]</scope>
    <source>
        <strain evidence="2 3">MMS17-SY002</strain>
    </source>
</reference>
<dbReference type="InterPro" id="IPR007497">
    <property type="entry name" value="SIMPL/DUF541"/>
</dbReference>
<dbReference type="PANTHER" id="PTHR34387">
    <property type="entry name" value="SLR1258 PROTEIN"/>
    <property type="match status" value="1"/>
</dbReference>
<feature type="chain" id="PRO_5019227623" evidence="1">
    <location>
        <begin position="19"/>
        <end position="231"/>
    </location>
</feature>
<dbReference type="Proteomes" id="UP000290889">
    <property type="component" value="Chromosome"/>
</dbReference>
<protein>
    <submittedName>
        <fullName evidence="2">DUF541 domain-containing protein</fullName>
    </submittedName>
</protein>
<keyword evidence="3" id="KW-1185">Reference proteome</keyword>
<keyword evidence="1" id="KW-0732">Signal</keyword>
<evidence type="ECO:0000256" key="1">
    <source>
        <dbReference type="SAM" id="SignalP"/>
    </source>
</evidence>
<evidence type="ECO:0000313" key="2">
    <source>
        <dbReference type="EMBL" id="QBA64601.1"/>
    </source>
</evidence>
<gene>
    <name evidence="2" type="ORF">EQY75_08720</name>
</gene>
<dbReference type="PANTHER" id="PTHR34387:SF2">
    <property type="entry name" value="SLR1258 PROTEIN"/>
    <property type="match status" value="1"/>
</dbReference>
<dbReference type="OrthoDB" id="702249at2"/>